<evidence type="ECO:0000256" key="1">
    <source>
        <dbReference type="SAM" id="MobiDB-lite"/>
    </source>
</evidence>
<feature type="region of interest" description="Disordered" evidence="1">
    <location>
        <begin position="244"/>
        <end position="270"/>
    </location>
</feature>
<feature type="region of interest" description="Disordered" evidence="1">
    <location>
        <begin position="89"/>
        <end position="129"/>
    </location>
</feature>
<evidence type="ECO:0000313" key="2">
    <source>
        <dbReference type="EMBL" id="KAF2129443.1"/>
    </source>
</evidence>
<dbReference type="Proteomes" id="UP000799771">
    <property type="component" value="Unassembled WGS sequence"/>
</dbReference>
<dbReference type="RefSeq" id="XP_033523832.1">
    <property type="nucleotide sequence ID" value="XM_033671503.1"/>
</dbReference>
<gene>
    <name evidence="2" type="ORF">P153DRAFT_396710</name>
</gene>
<evidence type="ECO:0000313" key="3">
    <source>
        <dbReference type="Proteomes" id="UP000799771"/>
    </source>
</evidence>
<name>A0A6A6ADU0_9PLEO</name>
<sequence>MAGFTDGPLPTVLTVRKKSARKQRTAEHETSDTLLTIPPPTRGPLQAQTFGRYQTPQALEPTAQNAQPEDTVARPMIVKRPNLLQIPVRKEKRLKPGGGPDRLTTHHSPPHLPSILTDAGKQDKRPDDYAANINSTLRGTYTVPSSDSMGQLNLLGDDLYEIWKTEVSPFILLSWAGHDNMSIATKDLCEKLDRLPLPTNNTISNNDEVAGINRDEASTPSIQAATHPTQQQTNPAMHHSLLERSTPTQSLRPRASGSRRSQNDSNTDTTDWIVYVGPNFLDF</sequence>
<keyword evidence="3" id="KW-1185">Reference proteome</keyword>
<protein>
    <submittedName>
        <fullName evidence="2">Uncharacterized protein</fullName>
    </submittedName>
</protein>
<dbReference type="GeneID" id="54411935"/>
<accession>A0A6A6ADU0</accession>
<organism evidence="2 3">
    <name type="scientific">Dothidotthia symphoricarpi CBS 119687</name>
    <dbReference type="NCBI Taxonomy" id="1392245"/>
    <lineage>
        <taxon>Eukaryota</taxon>
        <taxon>Fungi</taxon>
        <taxon>Dikarya</taxon>
        <taxon>Ascomycota</taxon>
        <taxon>Pezizomycotina</taxon>
        <taxon>Dothideomycetes</taxon>
        <taxon>Pleosporomycetidae</taxon>
        <taxon>Pleosporales</taxon>
        <taxon>Dothidotthiaceae</taxon>
        <taxon>Dothidotthia</taxon>
    </lineage>
</organism>
<dbReference type="EMBL" id="ML977506">
    <property type="protein sequence ID" value="KAF2129443.1"/>
    <property type="molecule type" value="Genomic_DNA"/>
</dbReference>
<dbReference type="AlphaFoldDB" id="A0A6A6ADU0"/>
<feature type="compositionally biased region" description="Polar residues" evidence="1">
    <location>
        <begin position="258"/>
        <end position="270"/>
    </location>
</feature>
<feature type="region of interest" description="Disordered" evidence="1">
    <location>
        <begin position="1"/>
        <end position="43"/>
    </location>
</feature>
<reference evidence="2" key="1">
    <citation type="journal article" date="2020" name="Stud. Mycol.">
        <title>101 Dothideomycetes genomes: a test case for predicting lifestyles and emergence of pathogens.</title>
        <authorList>
            <person name="Haridas S."/>
            <person name="Albert R."/>
            <person name="Binder M."/>
            <person name="Bloem J."/>
            <person name="Labutti K."/>
            <person name="Salamov A."/>
            <person name="Andreopoulos B."/>
            <person name="Baker S."/>
            <person name="Barry K."/>
            <person name="Bills G."/>
            <person name="Bluhm B."/>
            <person name="Cannon C."/>
            <person name="Castanera R."/>
            <person name="Culley D."/>
            <person name="Daum C."/>
            <person name="Ezra D."/>
            <person name="Gonzalez J."/>
            <person name="Henrissat B."/>
            <person name="Kuo A."/>
            <person name="Liang C."/>
            <person name="Lipzen A."/>
            <person name="Lutzoni F."/>
            <person name="Magnuson J."/>
            <person name="Mondo S."/>
            <person name="Nolan M."/>
            <person name="Ohm R."/>
            <person name="Pangilinan J."/>
            <person name="Park H.-J."/>
            <person name="Ramirez L."/>
            <person name="Alfaro M."/>
            <person name="Sun H."/>
            <person name="Tritt A."/>
            <person name="Yoshinaga Y."/>
            <person name="Zwiers L.-H."/>
            <person name="Turgeon B."/>
            <person name="Goodwin S."/>
            <person name="Spatafora J."/>
            <person name="Crous P."/>
            <person name="Grigoriev I."/>
        </authorList>
    </citation>
    <scope>NUCLEOTIDE SEQUENCE</scope>
    <source>
        <strain evidence="2">CBS 119687</strain>
    </source>
</reference>
<proteinExistence type="predicted"/>